<reference evidence="1 2" key="1">
    <citation type="submission" date="2016-04" db="EMBL/GenBank/DDBJ databases">
        <title>Complete genome seqeunce of Leptospira alstonii serovar Room22.</title>
        <authorList>
            <person name="Nally J.E."/>
            <person name="Bayles D.O."/>
            <person name="Hurley D."/>
            <person name="Fanning S."/>
            <person name="McMahon B.J."/>
            <person name="Arent Z."/>
        </authorList>
    </citation>
    <scope>NUCLEOTIDE SEQUENCE [LARGE SCALE GENOMIC DNA]</scope>
    <source>
        <strain evidence="1 2">GWTS #1</strain>
    </source>
</reference>
<dbReference type="Proteomes" id="UP000094197">
    <property type="component" value="Chromosome 1"/>
</dbReference>
<evidence type="ECO:0000313" key="2">
    <source>
        <dbReference type="Proteomes" id="UP000094197"/>
    </source>
</evidence>
<dbReference type="AlphaFoldDB" id="A0A1D7UVM7"/>
<accession>A0A1D7UVM7</accession>
<dbReference type="KEGG" id="laj:A0128_06870"/>
<sequence>MGSFWTNGSTPVFVLKSKRKPCTAKFSTQANTPKFLKESESFQLIKTVSDPKNNSVPLFLKFGRIKIKGSDAKSSVMRNLEKRLL</sequence>
<dbReference type="EMBL" id="CP015217">
    <property type="protein sequence ID" value="AOP33594.1"/>
    <property type="molecule type" value="Genomic_DNA"/>
</dbReference>
<gene>
    <name evidence="1" type="ORF">A0128_06870</name>
</gene>
<name>A0A1D7UVM7_9LEPT</name>
<evidence type="ECO:0000313" key="1">
    <source>
        <dbReference type="EMBL" id="AOP33594.1"/>
    </source>
</evidence>
<protein>
    <submittedName>
        <fullName evidence="1">Uncharacterized protein</fullName>
    </submittedName>
</protein>
<organism evidence="1 2">
    <name type="scientific">Leptospira tipperaryensis</name>
    <dbReference type="NCBI Taxonomy" id="2564040"/>
    <lineage>
        <taxon>Bacteria</taxon>
        <taxon>Pseudomonadati</taxon>
        <taxon>Spirochaetota</taxon>
        <taxon>Spirochaetia</taxon>
        <taxon>Leptospirales</taxon>
        <taxon>Leptospiraceae</taxon>
        <taxon>Leptospira</taxon>
    </lineage>
</organism>
<proteinExistence type="predicted"/>
<keyword evidence="2" id="KW-1185">Reference proteome</keyword>